<evidence type="ECO:0000313" key="3">
    <source>
        <dbReference type="Proteomes" id="UP001324427"/>
    </source>
</evidence>
<reference evidence="2 3" key="1">
    <citation type="submission" date="2021-11" db="EMBL/GenBank/DDBJ databases">
        <title>Black yeast isolated from Biological Soil Crust.</title>
        <authorList>
            <person name="Kurbessoian T."/>
        </authorList>
    </citation>
    <scope>NUCLEOTIDE SEQUENCE [LARGE SCALE GENOMIC DNA]</scope>
    <source>
        <strain evidence="2 3">CCFEE 5522</strain>
    </source>
</reference>
<dbReference type="EMBL" id="JAVFHQ010000025">
    <property type="protein sequence ID" value="KAK4544360.1"/>
    <property type="molecule type" value="Genomic_DNA"/>
</dbReference>
<dbReference type="PANTHER" id="PTHR42791:SF1">
    <property type="entry name" value="N-ACETYLTRANSFERASE DOMAIN-CONTAINING PROTEIN"/>
    <property type="match status" value="1"/>
</dbReference>
<keyword evidence="3" id="KW-1185">Reference proteome</keyword>
<dbReference type="Pfam" id="PF00583">
    <property type="entry name" value="Acetyltransf_1"/>
    <property type="match status" value="1"/>
</dbReference>
<name>A0AAV9JGQ4_9PEZI</name>
<protein>
    <recommendedName>
        <fullName evidence="1">N-acetyltransferase domain-containing protein</fullName>
    </recommendedName>
</protein>
<dbReference type="Gene3D" id="3.40.630.30">
    <property type="match status" value="1"/>
</dbReference>
<dbReference type="InterPro" id="IPR052523">
    <property type="entry name" value="Trichothecene_AcTrans"/>
</dbReference>
<gene>
    <name evidence="2" type="ORF">LTR36_004251</name>
</gene>
<dbReference type="AlphaFoldDB" id="A0AAV9JGQ4"/>
<dbReference type="GO" id="GO:0016747">
    <property type="term" value="F:acyltransferase activity, transferring groups other than amino-acyl groups"/>
    <property type="evidence" value="ECO:0007669"/>
    <property type="project" value="InterPro"/>
</dbReference>
<sequence length="268" mass="30427">MDKTIAAVSISIEGGKEPTVNCRVGPSTFNRVDSVMGDTAASSGVRVLELHEWKEAALSLAEAFAEDHSSMYFLETPDTVHWTEQKKWDLHLQMMEYIVYAHLLKGLVVSAGPNYDCVGLWMPPGENMDDYMTIFRSGMWRLNWQLSKEGKKRFFEEFLPLLHDTKSQVLAERDDDTWYLVYLGTRPSGRGKGYARKVVEHVTGLADAEGRACYLESSNEVNRIIYGKLGFGLKKNVYLQRAEEHVELDIMVREPIQKKAANGIVRVM</sequence>
<evidence type="ECO:0000313" key="2">
    <source>
        <dbReference type="EMBL" id="KAK4544360.1"/>
    </source>
</evidence>
<dbReference type="CDD" id="cd04301">
    <property type="entry name" value="NAT_SF"/>
    <property type="match status" value="1"/>
</dbReference>
<dbReference type="InterPro" id="IPR000182">
    <property type="entry name" value="GNAT_dom"/>
</dbReference>
<accession>A0AAV9JGQ4</accession>
<dbReference type="InterPro" id="IPR016181">
    <property type="entry name" value="Acyl_CoA_acyltransferase"/>
</dbReference>
<proteinExistence type="predicted"/>
<dbReference type="SUPFAM" id="SSF55729">
    <property type="entry name" value="Acyl-CoA N-acyltransferases (Nat)"/>
    <property type="match status" value="1"/>
</dbReference>
<feature type="domain" description="N-acetyltransferase" evidence="1">
    <location>
        <begin position="173"/>
        <end position="231"/>
    </location>
</feature>
<dbReference type="PANTHER" id="PTHR42791">
    <property type="entry name" value="GNAT FAMILY ACETYLTRANSFERASE"/>
    <property type="match status" value="1"/>
</dbReference>
<evidence type="ECO:0000259" key="1">
    <source>
        <dbReference type="Pfam" id="PF00583"/>
    </source>
</evidence>
<comment type="caution">
    <text evidence="2">The sequence shown here is derived from an EMBL/GenBank/DDBJ whole genome shotgun (WGS) entry which is preliminary data.</text>
</comment>
<dbReference type="Proteomes" id="UP001324427">
    <property type="component" value="Unassembled WGS sequence"/>
</dbReference>
<organism evidence="2 3">
    <name type="scientific">Oleoguttula mirabilis</name>
    <dbReference type="NCBI Taxonomy" id="1507867"/>
    <lineage>
        <taxon>Eukaryota</taxon>
        <taxon>Fungi</taxon>
        <taxon>Dikarya</taxon>
        <taxon>Ascomycota</taxon>
        <taxon>Pezizomycotina</taxon>
        <taxon>Dothideomycetes</taxon>
        <taxon>Dothideomycetidae</taxon>
        <taxon>Mycosphaerellales</taxon>
        <taxon>Teratosphaeriaceae</taxon>
        <taxon>Oleoguttula</taxon>
    </lineage>
</organism>